<gene>
    <name evidence="1" type="ORF">SAMN05444398_11742</name>
</gene>
<reference evidence="1 2" key="1">
    <citation type="submission" date="2016-11" db="EMBL/GenBank/DDBJ databases">
        <authorList>
            <person name="Jaros S."/>
            <person name="Januszkiewicz K."/>
            <person name="Wedrychowicz H."/>
        </authorList>
    </citation>
    <scope>NUCLEOTIDE SEQUENCE [LARGE SCALE GENOMIC DNA]</scope>
    <source>
        <strain evidence="1 2">DSM 29589</strain>
    </source>
</reference>
<dbReference type="GO" id="GO:0016810">
    <property type="term" value="F:hydrolase activity, acting on carbon-nitrogen (but not peptide) bonds"/>
    <property type="evidence" value="ECO:0007669"/>
    <property type="project" value="InterPro"/>
</dbReference>
<dbReference type="AlphaFoldDB" id="A0A1M7IYC2"/>
<dbReference type="InterPro" id="IPR051781">
    <property type="entry name" value="Metallo-dep_Hydrolase"/>
</dbReference>
<proteinExistence type="predicted"/>
<dbReference type="SUPFAM" id="SSF51338">
    <property type="entry name" value="Composite domain of metallo-dependent hydrolases"/>
    <property type="match status" value="1"/>
</dbReference>
<accession>A0A1M7IYC2</accession>
<dbReference type="NCBIfam" id="NF011987">
    <property type="entry name" value="PRK15446.2-3"/>
    <property type="match status" value="1"/>
</dbReference>
<name>A0A1M7IYC2_9RHOB</name>
<dbReference type="InterPro" id="IPR032466">
    <property type="entry name" value="Metal_Hydrolase"/>
</dbReference>
<dbReference type="EMBL" id="FRBR01000017">
    <property type="protein sequence ID" value="SHM45790.1"/>
    <property type="molecule type" value="Genomic_DNA"/>
</dbReference>
<dbReference type="PIRSF" id="PIRSF038971">
    <property type="entry name" value="PhnM"/>
    <property type="match status" value="1"/>
</dbReference>
<organism evidence="1 2">
    <name type="scientific">Roseovarius pacificus</name>
    <dbReference type="NCBI Taxonomy" id="337701"/>
    <lineage>
        <taxon>Bacteria</taxon>
        <taxon>Pseudomonadati</taxon>
        <taxon>Pseudomonadota</taxon>
        <taxon>Alphaproteobacteria</taxon>
        <taxon>Rhodobacterales</taxon>
        <taxon>Roseobacteraceae</taxon>
        <taxon>Roseovarius</taxon>
    </lineage>
</organism>
<dbReference type="SUPFAM" id="SSF51556">
    <property type="entry name" value="Metallo-dependent hydrolases"/>
    <property type="match status" value="1"/>
</dbReference>
<dbReference type="InterPro" id="IPR012696">
    <property type="entry name" value="PhnM"/>
</dbReference>
<sequence length="382" mass="40740">MTMPDLRLVGAQVLTSDGLADQPLALAGGRIVDGGKARDVDLSGFMVMPGIVDIHGDAFEKHLAPRRGAMKDLDQGLIATEAELAASGITTAILAQFYSWEGGMRGAEFAGRVFATLEQVRDRLVTDMRPQLRFEISMTGEYPAVTEMVAAHRIPYLVFNDHLPHEELARGKRPPRLTGQALRIGRNPEKHLEYMQALHAGMDEVPAMLDELCADLTARGVLLGSHDDHTADDRANWRARGVRIAEFPETLEAAEAAHGAGDAVLLGAPNTVRGGSHKGNVSATDLVVMGYCDALASDYHYPSLRRAALQLADSGVLDLAGAWGLISSGPARVLGLADRGELTAGNRADLVVLDAETCNVCATLSGGQISYLSGEAARRFLA</sequence>
<dbReference type="InterPro" id="IPR011059">
    <property type="entry name" value="Metal-dep_hydrolase_composite"/>
</dbReference>
<dbReference type="RefSeq" id="WP_073037243.1">
    <property type="nucleotide sequence ID" value="NZ_BMLR01000017.1"/>
</dbReference>
<dbReference type="GO" id="GO:0019700">
    <property type="term" value="P:organic phosphonate catabolic process"/>
    <property type="evidence" value="ECO:0007669"/>
    <property type="project" value="InterPro"/>
</dbReference>
<dbReference type="Gene3D" id="3.20.20.140">
    <property type="entry name" value="Metal-dependent hydrolases"/>
    <property type="match status" value="1"/>
</dbReference>
<dbReference type="OrthoDB" id="9785413at2"/>
<evidence type="ECO:0000313" key="2">
    <source>
        <dbReference type="Proteomes" id="UP000183974"/>
    </source>
</evidence>
<evidence type="ECO:0000313" key="1">
    <source>
        <dbReference type="EMBL" id="SHM45790.1"/>
    </source>
</evidence>
<dbReference type="STRING" id="337701.SAMN05444398_11742"/>
<keyword evidence="2" id="KW-1185">Reference proteome</keyword>
<dbReference type="PANTHER" id="PTHR43135">
    <property type="entry name" value="ALPHA-D-RIBOSE 1-METHYLPHOSPHONATE 5-TRIPHOSPHATE DIPHOSPHATASE"/>
    <property type="match status" value="1"/>
</dbReference>
<protein>
    <submittedName>
        <fullName evidence="1">Alpha-D-ribose 1-methylphosphonate 5-triphosphate diphosphatase</fullName>
    </submittedName>
</protein>
<dbReference type="Proteomes" id="UP000183974">
    <property type="component" value="Unassembled WGS sequence"/>
</dbReference>
<dbReference type="PANTHER" id="PTHR43135:SF3">
    <property type="entry name" value="ALPHA-D-RIBOSE 1-METHYLPHOSPHONATE 5-TRIPHOSPHATE DIPHOSPHATASE"/>
    <property type="match status" value="1"/>
</dbReference>